<evidence type="ECO:0000256" key="2">
    <source>
        <dbReference type="SAM" id="Phobius"/>
    </source>
</evidence>
<keyword evidence="4" id="KW-1185">Reference proteome</keyword>
<keyword evidence="2" id="KW-0472">Membrane</keyword>
<evidence type="ECO:0000313" key="4">
    <source>
        <dbReference type="Proteomes" id="UP000801492"/>
    </source>
</evidence>
<dbReference type="EMBL" id="VTPC01090160">
    <property type="protein sequence ID" value="KAF2884524.1"/>
    <property type="molecule type" value="Genomic_DNA"/>
</dbReference>
<sequence length="199" mass="22622">MFSTTTLDTLQREFSANYGLNEINPKLFAILVVLLSVFREYPIVYGMLILVICMASHLQDLYITYATADWDENLRTIFYDSAYFRPNSKFYITSSLLLTALRNYPILFYILIGSILIMEIPDKIPEVRTEALLEHLKKSKEKVTSRDCKCVEECRCSDTCRCGEKTRGNRSTNTVSTSTRSTSTFTSVSSTSQTSLSSC</sequence>
<dbReference type="AlphaFoldDB" id="A0A8K0CE66"/>
<feature type="transmembrane region" description="Helical" evidence="2">
    <location>
        <begin position="27"/>
        <end position="53"/>
    </location>
</feature>
<reference evidence="3" key="1">
    <citation type="submission" date="2019-08" db="EMBL/GenBank/DDBJ databases">
        <title>The genome of the North American firefly Photinus pyralis.</title>
        <authorList>
            <consortium name="Photinus pyralis genome working group"/>
            <person name="Fallon T.R."/>
            <person name="Sander Lower S.E."/>
            <person name="Weng J.-K."/>
        </authorList>
    </citation>
    <scope>NUCLEOTIDE SEQUENCE</scope>
    <source>
        <strain evidence="3">TRF0915ILg1</strain>
        <tissue evidence="3">Whole body</tissue>
    </source>
</reference>
<keyword evidence="2" id="KW-1133">Transmembrane helix</keyword>
<proteinExistence type="predicted"/>
<protein>
    <submittedName>
        <fullName evidence="3">Uncharacterized protein</fullName>
    </submittedName>
</protein>
<name>A0A8K0CE66_IGNLU</name>
<feature type="region of interest" description="Disordered" evidence="1">
    <location>
        <begin position="164"/>
        <end position="184"/>
    </location>
</feature>
<organism evidence="3 4">
    <name type="scientific">Ignelater luminosus</name>
    <name type="common">Cucubano</name>
    <name type="synonym">Pyrophorus luminosus</name>
    <dbReference type="NCBI Taxonomy" id="2038154"/>
    <lineage>
        <taxon>Eukaryota</taxon>
        <taxon>Metazoa</taxon>
        <taxon>Ecdysozoa</taxon>
        <taxon>Arthropoda</taxon>
        <taxon>Hexapoda</taxon>
        <taxon>Insecta</taxon>
        <taxon>Pterygota</taxon>
        <taxon>Neoptera</taxon>
        <taxon>Endopterygota</taxon>
        <taxon>Coleoptera</taxon>
        <taxon>Polyphaga</taxon>
        <taxon>Elateriformia</taxon>
        <taxon>Elateroidea</taxon>
        <taxon>Elateridae</taxon>
        <taxon>Agrypninae</taxon>
        <taxon>Pyrophorini</taxon>
        <taxon>Ignelater</taxon>
    </lineage>
</organism>
<dbReference type="Proteomes" id="UP000801492">
    <property type="component" value="Unassembled WGS sequence"/>
</dbReference>
<accession>A0A8K0CE66</accession>
<evidence type="ECO:0000313" key="3">
    <source>
        <dbReference type="EMBL" id="KAF2884524.1"/>
    </source>
</evidence>
<comment type="caution">
    <text evidence="3">The sequence shown here is derived from an EMBL/GenBank/DDBJ whole genome shotgun (WGS) entry which is preliminary data.</text>
</comment>
<evidence type="ECO:0000256" key="1">
    <source>
        <dbReference type="SAM" id="MobiDB-lite"/>
    </source>
</evidence>
<feature type="compositionally biased region" description="Low complexity" evidence="1">
    <location>
        <begin position="171"/>
        <end position="184"/>
    </location>
</feature>
<keyword evidence="2" id="KW-0812">Transmembrane</keyword>
<gene>
    <name evidence="3" type="ORF">ILUMI_21640</name>
</gene>
<feature type="transmembrane region" description="Helical" evidence="2">
    <location>
        <begin position="95"/>
        <end position="118"/>
    </location>
</feature>
<dbReference type="OrthoDB" id="10480077at2759"/>